<feature type="compositionally biased region" description="Basic and acidic residues" evidence="1">
    <location>
        <begin position="29"/>
        <end position="38"/>
    </location>
</feature>
<reference evidence="2 3" key="1">
    <citation type="submission" date="2024-04" db="EMBL/GenBank/DDBJ databases">
        <authorList>
            <person name="Fracassetti M."/>
        </authorList>
    </citation>
    <scope>NUCLEOTIDE SEQUENCE [LARGE SCALE GENOMIC DNA]</scope>
</reference>
<keyword evidence="3" id="KW-1185">Reference proteome</keyword>
<name>A0AAV2CBB9_9ROSI</name>
<feature type="region of interest" description="Disordered" evidence="1">
    <location>
        <begin position="13"/>
        <end position="38"/>
    </location>
</feature>
<dbReference type="EMBL" id="OZ034813">
    <property type="protein sequence ID" value="CAL1353802.1"/>
    <property type="molecule type" value="Genomic_DNA"/>
</dbReference>
<dbReference type="AlphaFoldDB" id="A0AAV2CBB9"/>
<evidence type="ECO:0000313" key="2">
    <source>
        <dbReference type="EMBL" id="CAL1353802.1"/>
    </source>
</evidence>
<protein>
    <submittedName>
        <fullName evidence="2">Uncharacterized protein</fullName>
    </submittedName>
</protein>
<proteinExistence type="predicted"/>
<evidence type="ECO:0000313" key="3">
    <source>
        <dbReference type="Proteomes" id="UP001497516"/>
    </source>
</evidence>
<sequence length="73" mass="7763">MFAAVGTRLFTGGGPDLGGVGPSMSCKPTVEEEGQRSTDLAIPERYKTLVRKEMTKHVVGDLGRAGKPDCLNK</sequence>
<dbReference type="Proteomes" id="UP001497516">
    <property type="component" value="Chromosome 1"/>
</dbReference>
<accession>A0AAV2CBB9</accession>
<gene>
    <name evidence="2" type="ORF">LTRI10_LOCUS1674</name>
</gene>
<organism evidence="2 3">
    <name type="scientific">Linum trigynum</name>
    <dbReference type="NCBI Taxonomy" id="586398"/>
    <lineage>
        <taxon>Eukaryota</taxon>
        <taxon>Viridiplantae</taxon>
        <taxon>Streptophyta</taxon>
        <taxon>Embryophyta</taxon>
        <taxon>Tracheophyta</taxon>
        <taxon>Spermatophyta</taxon>
        <taxon>Magnoliopsida</taxon>
        <taxon>eudicotyledons</taxon>
        <taxon>Gunneridae</taxon>
        <taxon>Pentapetalae</taxon>
        <taxon>rosids</taxon>
        <taxon>fabids</taxon>
        <taxon>Malpighiales</taxon>
        <taxon>Linaceae</taxon>
        <taxon>Linum</taxon>
    </lineage>
</organism>
<evidence type="ECO:0000256" key="1">
    <source>
        <dbReference type="SAM" id="MobiDB-lite"/>
    </source>
</evidence>